<organism evidence="1 2">
    <name type="scientific">Loa loa</name>
    <name type="common">Eye worm</name>
    <name type="synonym">Filaria loa</name>
    <dbReference type="NCBI Taxonomy" id="7209"/>
    <lineage>
        <taxon>Eukaryota</taxon>
        <taxon>Metazoa</taxon>
        <taxon>Ecdysozoa</taxon>
        <taxon>Nematoda</taxon>
        <taxon>Chromadorea</taxon>
        <taxon>Rhabditida</taxon>
        <taxon>Spirurina</taxon>
        <taxon>Spiruromorpha</taxon>
        <taxon>Filarioidea</taxon>
        <taxon>Onchocercidae</taxon>
        <taxon>Loa</taxon>
    </lineage>
</organism>
<keyword evidence="1" id="KW-1185">Reference proteome</keyword>
<dbReference type="WBParaSite" id="EN70_10901">
    <property type="protein sequence ID" value="EN70_10901"/>
    <property type="gene ID" value="EN70_10901"/>
</dbReference>
<sequence>MTSVILESIKPVRNRLINILQEVKALDVGLPEQSLPCSEQLQIHEARKRLFEEKIMRLHMCIQSLQEANDRWIDYLQRSLTTSRKKEEEEKYEEVTVGEQGIFNLIHEAKEAVITLTIYQKEIDSEIQKLTPNPNQQHASPTEITKPTPPTYTNVNLPQLSLPVFNGDPRQWREFWSSFNAAVHSQTIPEIQKLNYLISCLKGSALQAVRGFDIAPENYEVVRKLLTEKYGDSSMTTKLLYNKLQSIKRNEKEWIETVEKMERIFRQLEVKIWNIPVQKV</sequence>
<evidence type="ECO:0000313" key="1">
    <source>
        <dbReference type="Proteomes" id="UP000095285"/>
    </source>
</evidence>
<name>A0A1I7V8A4_LOALO</name>
<dbReference type="PANTHER" id="PTHR22954:SF3">
    <property type="entry name" value="PROTEIN CBG08539"/>
    <property type="match status" value="1"/>
</dbReference>
<evidence type="ECO:0000313" key="2">
    <source>
        <dbReference type="WBParaSite" id="EN70_10901"/>
    </source>
</evidence>
<dbReference type="Pfam" id="PF03564">
    <property type="entry name" value="DUF1759"/>
    <property type="match status" value="1"/>
</dbReference>
<dbReference type="Proteomes" id="UP000095285">
    <property type="component" value="Unassembled WGS sequence"/>
</dbReference>
<dbReference type="PANTHER" id="PTHR22954">
    <property type="entry name" value="RETROVIRAL PROTEASE-RELATED"/>
    <property type="match status" value="1"/>
</dbReference>
<reference evidence="1" key="1">
    <citation type="submission" date="2012-04" db="EMBL/GenBank/DDBJ databases">
        <title>The Genome Sequence of Loa loa.</title>
        <authorList>
            <consortium name="The Broad Institute Genome Sequencing Platform"/>
            <consortium name="Broad Institute Genome Sequencing Center for Infectious Disease"/>
            <person name="Nutman T.B."/>
            <person name="Fink D.L."/>
            <person name="Russ C."/>
            <person name="Young S."/>
            <person name="Zeng Q."/>
            <person name="Gargeya S."/>
            <person name="Alvarado L."/>
            <person name="Berlin A."/>
            <person name="Chapman S.B."/>
            <person name="Chen Z."/>
            <person name="Freedman E."/>
            <person name="Gellesch M."/>
            <person name="Goldberg J."/>
            <person name="Griggs A."/>
            <person name="Gujja S."/>
            <person name="Heilman E.R."/>
            <person name="Heiman D."/>
            <person name="Howarth C."/>
            <person name="Mehta T."/>
            <person name="Neiman D."/>
            <person name="Pearson M."/>
            <person name="Roberts A."/>
            <person name="Saif S."/>
            <person name="Shea T."/>
            <person name="Shenoy N."/>
            <person name="Sisk P."/>
            <person name="Stolte C."/>
            <person name="Sykes S."/>
            <person name="White J."/>
            <person name="Yandava C."/>
            <person name="Haas B."/>
            <person name="Henn M.R."/>
            <person name="Nusbaum C."/>
            <person name="Birren B."/>
        </authorList>
    </citation>
    <scope>NUCLEOTIDE SEQUENCE [LARGE SCALE GENOMIC DNA]</scope>
</reference>
<reference evidence="2" key="2">
    <citation type="submission" date="2016-11" db="UniProtKB">
        <authorList>
            <consortium name="WormBaseParasite"/>
        </authorList>
    </citation>
    <scope>IDENTIFICATION</scope>
</reference>
<proteinExistence type="predicted"/>
<accession>A0A1I7V8A4</accession>
<dbReference type="InterPro" id="IPR005312">
    <property type="entry name" value="DUF1759"/>
</dbReference>
<dbReference type="AlphaFoldDB" id="A0A1I7V8A4"/>
<protein>
    <submittedName>
        <fullName evidence="2">Gag_p10 domain-containing protein</fullName>
    </submittedName>
</protein>